<accession>A0ABN8EMF9</accession>
<evidence type="ECO:0000256" key="1">
    <source>
        <dbReference type="ARBA" id="ARBA00004821"/>
    </source>
</evidence>
<dbReference type="InterPro" id="IPR004143">
    <property type="entry name" value="BPL_LPL_catalytic"/>
</dbReference>
<comment type="subcellular location">
    <subcellularLocation>
        <location evidence="5">Cytoplasm</location>
    </subcellularLocation>
</comment>
<reference evidence="8" key="1">
    <citation type="submission" date="2021-12" db="EMBL/GenBank/DDBJ databases">
        <authorList>
            <person name="Rodrigo-Torres L."/>
            <person name="Arahal R. D."/>
            <person name="Lucena T."/>
        </authorList>
    </citation>
    <scope>NUCLEOTIDE SEQUENCE</scope>
    <source>
        <strain evidence="8">CECT 8267</strain>
    </source>
</reference>
<comment type="pathway">
    <text evidence="1 5 6">Protein modification; protein lipoylation via endogenous pathway; protein N(6)-(lipoyl)lysine from octanoyl-[acyl-carrier-protein]: step 1/2.</text>
</comment>
<feature type="site" description="Lowers pKa of active site Cys" evidence="5">
    <location>
        <position position="146"/>
    </location>
</feature>
<proteinExistence type="inferred from homology"/>
<keyword evidence="2 5" id="KW-0808">Transferase</keyword>
<evidence type="ECO:0000256" key="2">
    <source>
        <dbReference type="ARBA" id="ARBA00022679"/>
    </source>
</evidence>
<feature type="binding site" evidence="5">
    <location>
        <begin position="162"/>
        <end position="164"/>
    </location>
    <ligand>
        <name>substrate</name>
    </ligand>
</feature>
<evidence type="ECO:0000313" key="9">
    <source>
        <dbReference type="Proteomes" id="UP000838100"/>
    </source>
</evidence>
<dbReference type="SUPFAM" id="SSF55681">
    <property type="entry name" value="Class II aaRS and biotin synthetases"/>
    <property type="match status" value="1"/>
</dbReference>
<dbReference type="PIRSF" id="PIRSF016262">
    <property type="entry name" value="LPLase"/>
    <property type="match status" value="1"/>
</dbReference>
<dbReference type="NCBIfam" id="NF010922">
    <property type="entry name" value="PRK14342.1"/>
    <property type="match status" value="1"/>
</dbReference>
<dbReference type="GO" id="GO:0033819">
    <property type="term" value="F:lipoyl(octanoyl) transferase activity"/>
    <property type="evidence" value="ECO:0007669"/>
    <property type="project" value="UniProtKB-EC"/>
</dbReference>
<comment type="function">
    <text evidence="4 5 6">Catalyzes the transfer of endogenously produced octanoic acid from octanoyl-acyl-carrier-protein onto the lipoyl domains of lipoate-dependent enzymes. Lipoyl-ACP can also act as a substrate although octanoyl-ACP is likely to be the physiological substrate.</text>
</comment>
<gene>
    <name evidence="5 8" type="primary">lipB</name>
    <name evidence="8" type="ORF">SIN8267_02559</name>
</gene>
<dbReference type="PANTHER" id="PTHR10993:SF7">
    <property type="entry name" value="LIPOYLTRANSFERASE 2, MITOCHONDRIAL-RELATED"/>
    <property type="match status" value="1"/>
</dbReference>
<evidence type="ECO:0000256" key="5">
    <source>
        <dbReference type="HAMAP-Rule" id="MF_00013"/>
    </source>
</evidence>
<comment type="catalytic activity">
    <reaction evidence="5 6">
        <text>octanoyl-[ACP] + L-lysyl-[protein] = N(6)-octanoyl-L-lysyl-[protein] + holo-[ACP] + H(+)</text>
        <dbReference type="Rhea" id="RHEA:17665"/>
        <dbReference type="Rhea" id="RHEA-COMP:9636"/>
        <dbReference type="Rhea" id="RHEA-COMP:9685"/>
        <dbReference type="Rhea" id="RHEA-COMP:9752"/>
        <dbReference type="Rhea" id="RHEA-COMP:9928"/>
        <dbReference type="ChEBI" id="CHEBI:15378"/>
        <dbReference type="ChEBI" id="CHEBI:29969"/>
        <dbReference type="ChEBI" id="CHEBI:64479"/>
        <dbReference type="ChEBI" id="CHEBI:78463"/>
        <dbReference type="ChEBI" id="CHEBI:78809"/>
        <dbReference type="EC" id="2.3.1.181"/>
    </reaction>
</comment>
<dbReference type="PANTHER" id="PTHR10993">
    <property type="entry name" value="OCTANOYLTRANSFERASE"/>
    <property type="match status" value="1"/>
</dbReference>
<evidence type="ECO:0000256" key="4">
    <source>
        <dbReference type="ARBA" id="ARBA00024732"/>
    </source>
</evidence>
<organism evidence="8 9">
    <name type="scientific">Sinobacterium norvegicum</name>
    <dbReference type="NCBI Taxonomy" id="1641715"/>
    <lineage>
        <taxon>Bacteria</taxon>
        <taxon>Pseudomonadati</taxon>
        <taxon>Pseudomonadota</taxon>
        <taxon>Gammaproteobacteria</taxon>
        <taxon>Cellvibrionales</taxon>
        <taxon>Spongiibacteraceae</taxon>
        <taxon>Sinobacterium</taxon>
    </lineage>
</organism>
<dbReference type="Proteomes" id="UP000838100">
    <property type="component" value="Unassembled WGS sequence"/>
</dbReference>
<keyword evidence="9" id="KW-1185">Reference proteome</keyword>
<dbReference type="InterPro" id="IPR000544">
    <property type="entry name" value="Octanoyltransferase"/>
</dbReference>
<feature type="binding site" evidence="5">
    <location>
        <begin position="82"/>
        <end position="89"/>
    </location>
    <ligand>
        <name>substrate</name>
    </ligand>
</feature>
<dbReference type="NCBIfam" id="TIGR00214">
    <property type="entry name" value="lipB"/>
    <property type="match status" value="1"/>
</dbReference>
<dbReference type="InterPro" id="IPR020605">
    <property type="entry name" value="Octanoyltransferase_CS"/>
</dbReference>
<comment type="similarity">
    <text evidence="5 6">Belongs to the LipB family.</text>
</comment>
<dbReference type="Gene3D" id="3.30.930.10">
    <property type="entry name" value="Bira Bifunctional Protein, Domain 2"/>
    <property type="match status" value="1"/>
</dbReference>
<dbReference type="PROSITE" id="PS51733">
    <property type="entry name" value="BPL_LPL_CATALYTIC"/>
    <property type="match status" value="1"/>
</dbReference>
<keyword evidence="3 5" id="KW-0012">Acyltransferase</keyword>
<dbReference type="PROSITE" id="PS01313">
    <property type="entry name" value="LIPB"/>
    <property type="match status" value="1"/>
</dbReference>
<feature type="binding site" evidence="5">
    <location>
        <begin position="149"/>
        <end position="151"/>
    </location>
    <ligand>
        <name>substrate</name>
    </ligand>
</feature>
<dbReference type="Pfam" id="PF21948">
    <property type="entry name" value="LplA-B_cat"/>
    <property type="match status" value="1"/>
</dbReference>
<protein>
    <recommendedName>
        <fullName evidence="5 6">Octanoyltransferase</fullName>
        <ecNumber evidence="5 6">2.3.1.181</ecNumber>
    </recommendedName>
    <alternativeName>
        <fullName evidence="5">Lipoate-protein ligase B</fullName>
    </alternativeName>
    <alternativeName>
        <fullName evidence="5">Lipoyl/octanoyl transferase</fullName>
    </alternativeName>
    <alternativeName>
        <fullName evidence="5">Octanoyl-[acyl-carrier-protein]-protein N-octanoyltransferase</fullName>
    </alternativeName>
</protein>
<comment type="caution">
    <text evidence="8">The sequence shown here is derived from an EMBL/GenBank/DDBJ whole genome shotgun (WGS) entry which is preliminary data.</text>
</comment>
<evidence type="ECO:0000256" key="6">
    <source>
        <dbReference type="PIRNR" id="PIRNR016262"/>
    </source>
</evidence>
<dbReference type="EC" id="2.3.1.181" evidence="5 6"/>
<evidence type="ECO:0000313" key="8">
    <source>
        <dbReference type="EMBL" id="CAH0992439.1"/>
    </source>
</evidence>
<name>A0ABN8EMF9_9GAMM</name>
<dbReference type="CDD" id="cd16444">
    <property type="entry name" value="LipB"/>
    <property type="match status" value="1"/>
</dbReference>
<sequence length="239" mass="26586">MLKQSTLQADFNQRQPIVLRRPGLVDYTESFELMKQFTEQRRQDCLDELWLLQHPAVFTQGRAGKAEHLLSVGDIPVVQADRGGQVTYHGPGQLVVYLMIDIKRLGIGVRDLVDKIEQSLVHTLAAFGIVSAPRPDAPGVYVGDKKIASLGLRIRQGRSFHGLALNIDNDLSPFNRINPCGYAGMAMTSVEQQLAGQDSKDLYRRVEQRLAADLVASFGYQQTQLLASLPSTNTLREDK</sequence>
<evidence type="ECO:0000256" key="3">
    <source>
        <dbReference type="ARBA" id="ARBA00023315"/>
    </source>
</evidence>
<keyword evidence="5" id="KW-0963">Cytoplasm</keyword>
<dbReference type="HAMAP" id="MF_00013">
    <property type="entry name" value="LipB"/>
    <property type="match status" value="1"/>
</dbReference>
<comment type="miscellaneous">
    <text evidence="5">In the reaction, the free carboxyl group of octanoic acid is attached via an amide linkage to the epsilon-amino group of a specific lysine residue of lipoyl domains of lipoate-dependent enzymes.</text>
</comment>
<dbReference type="InterPro" id="IPR045864">
    <property type="entry name" value="aa-tRNA-synth_II/BPL/LPL"/>
</dbReference>
<dbReference type="EMBL" id="CAKLPX010000003">
    <property type="protein sequence ID" value="CAH0992439.1"/>
    <property type="molecule type" value="Genomic_DNA"/>
</dbReference>
<feature type="domain" description="BPL/LPL catalytic" evidence="7">
    <location>
        <begin position="43"/>
        <end position="218"/>
    </location>
</feature>
<evidence type="ECO:0000259" key="7">
    <source>
        <dbReference type="PROSITE" id="PS51733"/>
    </source>
</evidence>
<feature type="active site" description="Acyl-thioester intermediate" evidence="5">
    <location>
        <position position="180"/>
    </location>
</feature>